<protein>
    <submittedName>
        <fullName evidence="6">Signal transduction histidine kinase</fullName>
    </submittedName>
</protein>
<feature type="domain" description="Histidine kinase/HSP90-like ATPase" evidence="5">
    <location>
        <begin position="344"/>
        <end position="448"/>
    </location>
</feature>
<keyword evidence="4" id="KW-0175">Coiled coil</keyword>
<dbReference type="RefSeq" id="WP_182545587.1">
    <property type="nucleotide sequence ID" value="NZ_JACGWZ010000005.1"/>
</dbReference>
<dbReference type="SMART" id="SM00387">
    <property type="entry name" value="HATPase_c"/>
    <property type="match status" value="1"/>
</dbReference>
<dbReference type="GO" id="GO:0016020">
    <property type="term" value="C:membrane"/>
    <property type="evidence" value="ECO:0007669"/>
    <property type="project" value="InterPro"/>
</dbReference>
<dbReference type="GO" id="GO:0000155">
    <property type="term" value="F:phosphorelay sensor kinase activity"/>
    <property type="evidence" value="ECO:0007669"/>
    <property type="project" value="InterPro"/>
</dbReference>
<evidence type="ECO:0000256" key="1">
    <source>
        <dbReference type="ARBA" id="ARBA00022679"/>
    </source>
</evidence>
<keyword evidence="7" id="KW-1185">Reference proteome</keyword>
<dbReference type="Pfam" id="PF02518">
    <property type="entry name" value="HATPase_c"/>
    <property type="match status" value="1"/>
</dbReference>
<dbReference type="InterPro" id="IPR029016">
    <property type="entry name" value="GAF-like_dom_sf"/>
</dbReference>
<reference evidence="6 7" key="1">
    <citation type="submission" date="2020-07" db="EMBL/GenBank/DDBJ databases">
        <title>Sequencing the genomes of 1000 actinobacteria strains.</title>
        <authorList>
            <person name="Klenk H.-P."/>
        </authorList>
    </citation>
    <scope>NUCLEOTIDE SEQUENCE [LARGE SCALE GENOMIC DNA]</scope>
    <source>
        <strain evidence="6 7">DSM 45975</strain>
    </source>
</reference>
<name>A0A839E0C4_9PSEU</name>
<gene>
    <name evidence="6" type="ORF">FHX42_003745</name>
</gene>
<organism evidence="6 7">
    <name type="scientific">Halosaccharopolyspora lacisalsi</name>
    <dbReference type="NCBI Taxonomy" id="1000566"/>
    <lineage>
        <taxon>Bacteria</taxon>
        <taxon>Bacillati</taxon>
        <taxon>Actinomycetota</taxon>
        <taxon>Actinomycetes</taxon>
        <taxon>Pseudonocardiales</taxon>
        <taxon>Pseudonocardiaceae</taxon>
        <taxon>Halosaccharopolyspora</taxon>
    </lineage>
</organism>
<dbReference type="Gene3D" id="3.30.450.40">
    <property type="match status" value="1"/>
</dbReference>
<dbReference type="SUPFAM" id="SSF55781">
    <property type="entry name" value="GAF domain-like"/>
    <property type="match status" value="1"/>
</dbReference>
<dbReference type="AlphaFoldDB" id="A0A839E0C4"/>
<dbReference type="PANTHER" id="PTHR24421">
    <property type="entry name" value="NITRATE/NITRITE SENSOR PROTEIN NARX-RELATED"/>
    <property type="match status" value="1"/>
</dbReference>
<dbReference type="GO" id="GO:0046983">
    <property type="term" value="F:protein dimerization activity"/>
    <property type="evidence" value="ECO:0007669"/>
    <property type="project" value="InterPro"/>
</dbReference>
<evidence type="ECO:0000256" key="3">
    <source>
        <dbReference type="ARBA" id="ARBA00023012"/>
    </source>
</evidence>
<accession>A0A839E0C4</accession>
<dbReference type="Gene3D" id="3.30.565.10">
    <property type="entry name" value="Histidine kinase-like ATPase, C-terminal domain"/>
    <property type="match status" value="1"/>
</dbReference>
<feature type="coiled-coil region" evidence="4">
    <location>
        <begin position="189"/>
        <end position="230"/>
    </location>
</feature>
<dbReference type="SUPFAM" id="SSF55874">
    <property type="entry name" value="ATPase domain of HSP90 chaperone/DNA topoisomerase II/histidine kinase"/>
    <property type="match status" value="1"/>
</dbReference>
<dbReference type="PANTHER" id="PTHR24421:SF61">
    <property type="entry name" value="OXYGEN SENSOR HISTIDINE KINASE NREB"/>
    <property type="match status" value="1"/>
</dbReference>
<evidence type="ECO:0000313" key="6">
    <source>
        <dbReference type="EMBL" id="MBA8826369.1"/>
    </source>
</evidence>
<sequence length="455" mass="50056">MSSFPRQEDPATLGELTGVRSSKHSFYPEYRRSNERLAHTVQALDEISRALVRSAEGPRALVEAVVTAASEHLHAQWVLLAVSDGTLSGMRPGHLLYFHGELIDREDELPSEVREYLHVVRTRPSELEPCSEGTGRVRAPMMLEDEPVGGIVALAGEDVHVADTDLAIMRVLANQAAVALYNSHLFHTAAQLRGRADQLNEEASRQAKHLVESRAELEQVQRRLTAAIQRQVIDEERHRIARELHDSVSQAVLSAGMIVEVCRSELEGLDGPAAEVAQRLFPAKELTQQAVSQLRSAIYALHNAADEVPGSLPVLLERLSHVHLPTDVEVTVRIEGDAIPLPSTIEHSMLRLTGEALFNTATHSDADRALVHLSYEVGRVVLSVADDGNGDPEKLRRSLRFASTSEFSGNHCGLVNMSGRAEEMGGRLDIRRAELGGVLVWLEVPLPLTERELDD</sequence>
<evidence type="ECO:0000256" key="2">
    <source>
        <dbReference type="ARBA" id="ARBA00022777"/>
    </source>
</evidence>
<comment type="caution">
    <text evidence="6">The sequence shown here is derived from an EMBL/GenBank/DDBJ whole genome shotgun (WGS) entry which is preliminary data.</text>
</comment>
<keyword evidence="2 6" id="KW-0418">Kinase</keyword>
<dbReference type="CDD" id="cd16917">
    <property type="entry name" value="HATPase_UhpB-NarQ-NarX-like"/>
    <property type="match status" value="1"/>
</dbReference>
<keyword evidence="3" id="KW-0902">Two-component regulatory system</keyword>
<dbReference type="Pfam" id="PF07730">
    <property type="entry name" value="HisKA_3"/>
    <property type="match status" value="1"/>
</dbReference>
<dbReference type="EMBL" id="JACGWZ010000005">
    <property type="protein sequence ID" value="MBA8826369.1"/>
    <property type="molecule type" value="Genomic_DNA"/>
</dbReference>
<dbReference type="InterPro" id="IPR011712">
    <property type="entry name" value="Sig_transdc_His_kin_sub3_dim/P"/>
</dbReference>
<evidence type="ECO:0000256" key="4">
    <source>
        <dbReference type="SAM" id="Coils"/>
    </source>
</evidence>
<dbReference type="Proteomes" id="UP000569329">
    <property type="component" value="Unassembled WGS sequence"/>
</dbReference>
<keyword evidence="1" id="KW-0808">Transferase</keyword>
<evidence type="ECO:0000259" key="5">
    <source>
        <dbReference type="SMART" id="SM00387"/>
    </source>
</evidence>
<dbReference type="InterPro" id="IPR050482">
    <property type="entry name" value="Sensor_HK_TwoCompSys"/>
</dbReference>
<proteinExistence type="predicted"/>
<dbReference type="InterPro" id="IPR036890">
    <property type="entry name" value="HATPase_C_sf"/>
</dbReference>
<dbReference type="NCBIfam" id="NF047786">
    <property type="entry name" value="his_kin_MadS"/>
    <property type="match status" value="1"/>
</dbReference>
<evidence type="ECO:0000313" key="7">
    <source>
        <dbReference type="Proteomes" id="UP000569329"/>
    </source>
</evidence>
<dbReference type="Gene3D" id="1.20.5.1930">
    <property type="match status" value="1"/>
</dbReference>
<dbReference type="InterPro" id="IPR003594">
    <property type="entry name" value="HATPase_dom"/>
</dbReference>